<dbReference type="AlphaFoldDB" id="A0A369KS71"/>
<dbReference type="FunFam" id="1.20.140.10:FF:000002">
    <property type="entry name" value="Acyl-CoA dehydrogenase short/branched chain"/>
    <property type="match status" value="1"/>
</dbReference>
<evidence type="ECO:0000256" key="10">
    <source>
        <dbReference type="ARBA" id="ARBA00037895"/>
    </source>
</evidence>
<evidence type="ECO:0000256" key="6">
    <source>
        <dbReference type="ARBA" id="ARBA00022827"/>
    </source>
</evidence>
<dbReference type="Pfam" id="PF00441">
    <property type="entry name" value="Acyl-CoA_dh_1"/>
    <property type="match status" value="1"/>
</dbReference>
<dbReference type="PROSITE" id="PS00072">
    <property type="entry name" value="ACYL_COA_DH_1"/>
    <property type="match status" value="1"/>
</dbReference>
<evidence type="ECO:0000313" key="18">
    <source>
        <dbReference type="Proteomes" id="UP000253934"/>
    </source>
</evidence>
<evidence type="ECO:0000256" key="11">
    <source>
        <dbReference type="ARBA" id="ARBA00039036"/>
    </source>
</evidence>
<comment type="cofactor">
    <cofactor evidence="1 13">
        <name>FAD</name>
        <dbReference type="ChEBI" id="CHEBI:57692"/>
    </cofactor>
</comment>
<dbReference type="PANTHER" id="PTHR43884:SF1">
    <property type="entry name" value="SHORT_BRANCHED CHAIN SPECIFIC ACYL-COA DEHYDROGENASE, MITOCHONDRIAL"/>
    <property type="match status" value="1"/>
</dbReference>
<gene>
    <name evidence="17" type="ORF">DCC88_09470</name>
</gene>
<dbReference type="PIRSF" id="PIRSF016578">
    <property type="entry name" value="HsaA"/>
    <property type="match status" value="1"/>
</dbReference>
<keyword evidence="9" id="KW-0443">Lipid metabolism</keyword>
<evidence type="ECO:0000256" key="9">
    <source>
        <dbReference type="ARBA" id="ARBA00023098"/>
    </source>
</evidence>
<evidence type="ECO:0000256" key="4">
    <source>
        <dbReference type="ARBA" id="ARBA00011881"/>
    </source>
</evidence>
<dbReference type="Proteomes" id="UP000253934">
    <property type="component" value="Unassembled WGS sequence"/>
</dbReference>
<feature type="domain" description="Acyl-CoA dehydrogenase/oxidase N-terminal" evidence="16">
    <location>
        <begin position="13"/>
        <end position="122"/>
    </location>
</feature>
<evidence type="ECO:0000256" key="12">
    <source>
        <dbReference type="ARBA" id="ARBA00048235"/>
    </source>
</evidence>
<dbReference type="InterPro" id="IPR046373">
    <property type="entry name" value="Acyl-CoA_Oxase/DH_mid-dom_sf"/>
</dbReference>
<dbReference type="GO" id="GO:0006631">
    <property type="term" value="P:fatty acid metabolic process"/>
    <property type="evidence" value="ECO:0007669"/>
    <property type="project" value="UniProtKB-KW"/>
</dbReference>
<dbReference type="RefSeq" id="WP_338637290.1">
    <property type="nucleotide sequence ID" value="NZ_CP146516.1"/>
</dbReference>
<dbReference type="Gene3D" id="1.10.540.10">
    <property type="entry name" value="Acyl-CoA dehydrogenase/oxidase, N-terminal domain"/>
    <property type="match status" value="1"/>
</dbReference>
<feature type="domain" description="Acyl-CoA dehydrogenase/oxidase C-terminal" evidence="14">
    <location>
        <begin position="235"/>
        <end position="383"/>
    </location>
</feature>
<comment type="caution">
    <text evidence="17">The sequence shown here is derived from an EMBL/GenBank/DDBJ whole genome shotgun (WGS) entry which is preliminary data.</text>
</comment>
<dbReference type="GO" id="GO:0003853">
    <property type="term" value="F:short-chain 2-methyl fatty acyl-CoA dehydrogenase activity"/>
    <property type="evidence" value="ECO:0007669"/>
    <property type="project" value="UniProtKB-EC"/>
</dbReference>
<evidence type="ECO:0000256" key="2">
    <source>
        <dbReference type="ARBA" id="ARBA00005198"/>
    </source>
</evidence>
<dbReference type="InterPro" id="IPR009100">
    <property type="entry name" value="AcylCoA_DH/oxidase_NM_dom_sf"/>
</dbReference>
<sequence>MQAKSVNPLTILTDEENLFFKSIFDFGKKEIFPYVMEMDESETLRPELIAKIFELGLMSIEVPEKYGGAGGSFFQAILAIQALAQIDPSVSVFVDVQNTLVSNALLKWGPQKIQEQYFPKLSKNVVGSYCLTESSSGSDAFALKTRAYDKGDHFEISGKKIFITNAKEAGVFLVFANLNPDLGYKGITAFFVDKTFGGVSLGRKEMKLGIRASSTCEVIFDKVKVPKENVIGEIGKGYKIAIETLNEGRIGIAAQMLGLAEGAFAAATAYTKEREQFGKKISAFQGIQFQIADMAIQIEAAKLMVYNAARLKDAGLNFIKEAAMAKRFASQVAEFVSSTALEVFGGYGFVKDYPVEKFYRDSKIGKIYEGTTNMQLQTIAKMILD</sequence>
<comment type="subunit">
    <text evidence="4">Homotetramer.</text>
</comment>
<evidence type="ECO:0000256" key="1">
    <source>
        <dbReference type="ARBA" id="ARBA00001974"/>
    </source>
</evidence>
<dbReference type="Gene3D" id="2.40.110.10">
    <property type="entry name" value="Butyryl-CoA Dehydrogenase, subunit A, domain 2"/>
    <property type="match status" value="1"/>
</dbReference>
<evidence type="ECO:0000256" key="7">
    <source>
        <dbReference type="ARBA" id="ARBA00022832"/>
    </source>
</evidence>
<dbReference type="SUPFAM" id="SSF47203">
    <property type="entry name" value="Acyl-CoA dehydrogenase C-terminal domain-like"/>
    <property type="match status" value="1"/>
</dbReference>
<dbReference type="GO" id="GO:0050660">
    <property type="term" value="F:flavin adenine dinucleotide binding"/>
    <property type="evidence" value="ECO:0007669"/>
    <property type="project" value="InterPro"/>
</dbReference>
<dbReference type="SUPFAM" id="SSF56645">
    <property type="entry name" value="Acyl-CoA dehydrogenase NM domain-like"/>
    <property type="match status" value="1"/>
</dbReference>
<dbReference type="PANTHER" id="PTHR43884">
    <property type="entry name" value="ACYL-COA DEHYDROGENASE"/>
    <property type="match status" value="1"/>
</dbReference>
<dbReference type="InterPro" id="IPR037069">
    <property type="entry name" value="AcylCoA_DH/ox_N_sf"/>
</dbReference>
<dbReference type="FunFam" id="1.10.540.10:FF:000026">
    <property type="entry name" value="Acyl-CoA dehydrogenase medium chain"/>
    <property type="match status" value="1"/>
</dbReference>
<keyword evidence="6 13" id="KW-0274">FAD</keyword>
<evidence type="ECO:0000256" key="3">
    <source>
        <dbReference type="ARBA" id="ARBA00009347"/>
    </source>
</evidence>
<keyword evidence="5 13" id="KW-0285">Flavoprotein</keyword>
<dbReference type="PROSITE" id="PS00073">
    <property type="entry name" value="ACYL_COA_DH_2"/>
    <property type="match status" value="1"/>
</dbReference>
<dbReference type="EC" id="1.3.8.5" evidence="11"/>
<reference evidence="17" key="1">
    <citation type="submission" date="2018-04" db="EMBL/GenBank/DDBJ databases">
        <title>Draft genome sequence of the Candidatus Spirobacillus cienkowskii, a pathogen of freshwater Daphnia species, reconstructed from hemolymph metagenomic reads.</title>
        <authorList>
            <person name="Bresciani L."/>
            <person name="Lemos L.N."/>
            <person name="Wale N."/>
            <person name="Lin J.Y."/>
            <person name="Fernandes G.R."/>
            <person name="Duffy M.A."/>
            <person name="Rodrigues J.M."/>
        </authorList>
    </citation>
    <scope>NUCLEOTIDE SEQUENCE [LARGE SCALE GENOMIC DNA]</scope>
    <source>
        <strain evidence="17">Binning01</strain>
    </source>
</reference>
<dbReference type="Pfam" id="PF02770">
    <property type="entry name" value="Acyl-CoA_dh_M"/>
    <property type="match status" value="1"/>
</dbReference>
<dbReference type="Gene3D" id="1.20.140.10">
    <property type="entry name" value="Butyryl-CoA Dehydrogenase, subunit A, domain 3"/>
    <property type="match status" value="1"/>
</dbReference>
<comment type="pathway">
    <text evidence="10">Amino-acid degradation; L-isoleucine degradation.</text>
</comment>
<evidence type="ECO:0000256" key="5">
    <source>
        <dbReference type="ARBA" id="ARBA00022630"/>
    </source>
</evidence>
<dbReference type="InterPro" id="IPR036250">
    <property type="entry name" value="AcylCo_DH-like_C"/>
</dbReference>
<feature type="domain" description="Acyl-CoA oxidase/dehydrogenase middle" evidence="15">
    <location>
        <begin position="129"/>
        <end position="223"/>
    </location>
</feature>
<keyword evidence="8 13" id="KW-0560">Oxidoreductase</keyword>
<accession>A0A369KS71</accession>
<evidence type="ECO:0000256" key="13">
    <source>
        <dbReference type="RuleBase" id="RU362125"/>
    </source>
</evidence>
<dbReference type="EMBL" id="QOVW01000081">
    <property type="protein sequence ID" value="RDB35565.1"/>
    <property type="molecule type" value="Genomic_DNA"/>
</dbReference>
<protein>
    <recommendedName>
        <fullName evidence="11">short-chain 2-methylacyl-CoA dehydrogenase</fullName>
        <ecNumber evidence="11">1.3.8.5</ecNumber>
    </recommendedName>
</protein>
<dbReference type="InterPro" id="IPR006089">
    <property type="entry name" value="Acyl-CoA_DH_CS"/>
</dbReference>
<evidence type="ECO:0000259" key="14">
    <source>
        <dbReference type="Pfam" id="PF00441"/>
    </source>
</evidence>
<comment type="similarity">
    <text evidence="3 13">Belongs to the acyl-CoA dehydrogenase family.</text>
</comment>
<evidence type="ECO:0000259" key="15">
    <source>
        <dbReference type="Pfam" id="PF02770"/>
    </source>
</evidence>
<comment type="pathway">
    <text evidence="2">Lipid metabolism; mitochondrial fatty acid beta-oxidation.</text>
</comment>
<organism evidence="17 18">
    <name type="scientific">Spirobacillus cienkowskii</name>
    <dbReference type="NCBI Taxonomy" id="495820"/>
    <lineage>
        <taxon>Bacteria</taxon>
        <taxon>Pseudomonadati</taxon>
        <taxon>Bdellovibrionota</taxon>
        <taxon>Oligoflexia</taxon>
        <taxon>Silvanigrellales</taxon>
        <taxon>Spirobacillus</taxon>
    </lineage>
</organism>
<dbReference type="InterPro" id="IPR006091">
    <property type="entry name" value="Acyl-CoA_Oxase/DH_mid-dom"/>
</dbReference>
<keyword evidence="18" id="KW-1185">Reference proteome</keyword>
<evidence type="ECO:0000256" key="8">
    <source>
        <dbReference type="ARBA" id="ARBA00023002"/>
    </source>
</evidence>
<dbReference type="Pfam" id="PF02771">
    <property type="entry name" value="Acyl-CoA_dh_N"/>
    <property type="match status" value="1"/>
</dbReference>
<dbReference type="InterPro" id="IPR013786">
    <property type="entry name" value="AcylCoA_DH/ox_N"/>
</dbReference>
<dbReference type="FunFam" id="2.40.110.10:FF:000001">
    <property type="entry name" value="Acyl-CoA dehydrogenase, mitochondrial"/>
    <property type="match status" value="1"/>
</dbReference>
<evidence type="ECO:0000259" key="16">
    <source>
        <dbReference type="Pfam" id="PF02771"/>
    </source>
</evidence>
<keyword evidence="7" id="KW-0276">Fatty acid metabolism</keyword>
<dbReference type="InterPro" id="IPR009075">
    <property type="entry name" value="AcylCo_DH/oxidase_C"/>
</dbReference>
<evidence type="ECO:0000313" key="17">
    <source>
        <dbReference type="EMBL" id="RDB35565.1"/>
    </source>
</evidence>
<comment type="catalytic activity">
    <reaction evidence="12">
        <text>2-methylbutanoyl-CoA + oxidized [electron-transfer flavoprotein] + H(+) = (2E)-2-methylbut-2-enoyl-CoA + reduced [electron-transfer flavoprotein]</text>
        <dbReference type="Rhea" id="RHEA:43780"/>
        <dbReference type="Rhea" id="RHEA-COMP:10685"/>
        <dbReference type="Rhea" id="RHEA-COMP:10686"/>
        <dbReference type="ChEBI" id="CHEBI:15378"/>
        <dbReference type="ChEBI" id="CHEBI:57336"/>
        <dbReference type="ChEBI" id="CHEBI:57337"/>
        <dbReference type="ChEBI" id="CHEBI:57692"/>
        <dbReference type="ChEBI" id="CHEBI:58307"/>
        <dbReference type="EC" id="1.3.8.5"/>
    </reaction>
    <physiologicalReaction direction="left-to-right" evidence="12">
        <dbReference type="Rhea" id="RHEA:43781"/>
    </physiologicalReaction>
</comment>
<name>A0A369KS71_9BACT</name>
<proteinExistence type="inferred from homology"/>